<dbReference type="AlphaFoldDB" id="A0A3R7GSU5"/>
<evidence type="ECO:0000313" key="3">
    <source>
        <dbReference type="EMBL" id="RKD87669.1"/>
    </source>
</evidence>
<dbReference type="Gene3D" id="1.10.150.20">
    <property type="entry name" value="5' to 3' exonuclease, C-terminal subdomain"/>
    <property type="match status" value="1"/>
</dbReference>
<dbReference type="InterPro" id="IPR010994">
    <property type="entry name" value="RuvA_2-like"/>
</dbReference>
<feature type="transmembrane region" description="Helical" evidence="2">
    <location>
        <begin position="145"/>
        <end position="167"/>
    </location>
</feature>
<accession>A0A3R7GSU5</accession>
<dbReference type="EMBL" id="RAPO01000008">
    <property type="protein sequence ID" value="RKD87669.1"/>
    <property type="molecule type" value="Genomic_DNA"/>
</dbReference>
<comment type="caution">
    <text evidence="3">The sequence shown here is derived from an EMBL/GenBank/DDBJ whole genome shotgun (WGS) entry which is preliminary data.</text>
</comment>
<keyword evidence="2" id="KW-1133">Transmembrane helix</keyword>
<organism evidence="3 4">
    <name type="scientific">Halopiger aswanensis</name>
    <dbReference type="NCBI Taxonomy" id="148449"/>
    <lineage>
        <taxon>Archaea</taxon>
        <taxon>Methanobacteriati</taxon>
        <taxon>Methanobacteriota</taxon>
        <taxon>Stenosarchaea group</taxon>
        <taxon>Halobacteria</taxon>
        <taxon>Halobacteriales</taxon>
        <taxon>Natrialbaceae</taxon>
        <taxon>Halopiger</taxon>
    </lineage>
</organism>
<evidence type="ECO:0000313" key="4">
    <source>
        <dbReference type="Proteomes" id="UP000283805"/>
    </source>
</evidence>
<proteinExistence type="predicted"/>
<keyword evidence="2" id="KW-0472">Membrane</keyword>
<dbReference type="SUPFAM" id="SSF47781">
    <property type="entry name" value="RuvA domain 2-like"/>
    <property type="match status" value="1"/>
</dbReference>
<dbReference type="RefSeq" id="WP_147376680.1">
    <property type="nucleotide sequence ID" value="NZ_RAPO01000008.1"/>
</dbReference>
<keyword evidence="2" id="KW-0812">Transmembrane</keyword>
<name>A0A3R7GSU5_9EURY</name>
<gene>
    <name evidence="3" type="ORF">ATJ93_4569</name>
</gene>
<feature type="coiled-coil region" evidence="1">
    <location>
        <begin position="255"/>
        <end position="320"/>
    </location>
</feature>
<dbReference type="Proteomes" id="UP000283805">
    <property type="component" value="Unassembled WGS sequence"/>
</dbReference>
<feature type="transmembrane region" description="Helical" evidence="2">
    <location>
        <begin position="52"/>
        <end position="74"/>
    </location>
</feature>
<evidence type="ECO:0000256" key="2">
    <source>
        <dbReference type="SAM" id="Phobius"/>
    </source>
</evidence>
<reference evidence="3 4" key="1">
    <citation type="submission" date="2018-09" db="EMBL/GenBank/DDBJ databases">
        <title>Genomic Encyclopedia of Archaeal and Bacterial Type Strains, Phase II (KMG-II): from individual species to whole genera.</title>
        <authorList>
            <person name="Goeker M."/>
        </authorList>
    </citation>
    <scope>NUCLEOTIDE SEQUENCE [LARGE SCALE GENOMIC DNA]</scope>
    <source>
        <strain evidence="3 4">DSM 13151</strain>
    </source>
</reference>
<sequence length="408" mass="45457">MRVIGLDVRAQLARYGKNTSEGVAANLITQVLIYTAGAAPAVLPAFFNPENIFSVLLVAAVLTGVQFTLQYPAIGDIRPEDSLREEISRLRELIQLLVSARVVVRTDGGTRSLPRLSLPRYSGIFLGSALTIPLATLSANIVDTLFLIVVVGAISSNLGDAIGMAAYQKAMERYDREDASASTDFSPNDLEFEVDDEEVTSNQERILNRLGDIRDQLENLFDESREGPFVVAPGRMESTEAFAEKVSSYVSDTTYEQFQGTRDEILSEVDEMMNETSRLRSNFHEFADEFESRLSEIEETKATERQVEQLLDEVGDMNERVASIETSLSSQGLDLDEFDQQEVRNAFREGRWSIVPGIGDNKEKTLREELPSIEYLEQTSLGELEQIDGVGPVLAYRLKRLEEFANEG</sequence>
<protein>
    <submittedName>
        <fullName evidence="3">Uncharacterized protein</fullName>
    </submittedName>
</protein>
<evidence type="ECO:0000256" key="1">
    <source>
        <dbReference type="SAM" id="Coils"/>
    </source>
</evidence>
<feature type="transmembrane region" description="Helical" evidence="2">
    <location>
        <begin position="23"/>
        <end position="46"/>
    </location>
</feature>
<keyword evidence="1" id="KW-0175">Coiled coil</keyword>
<keyword evidence="4" id="KW-1185">Reference proteome</keyword>